<dbReference type="KEGG" id="ppap:129802981"/>
<dbReference type="AlphaFoldDB" id="A0A1B0GMP7"/>
<dbReference type="Proteomes" id="UP000092462">
    <property type="component" value="Unassembled WGS sequence"/>
</dbReference>
<dbReference type="EnsemblMetazoa" id="PPAI003239-RA">
    <property type="protein sequence ID" value="PPAI003239-PA"/>
    <property type="gene ID" value="PPAI003239"/>
</dbReference>
<sequence>MNLKIVRIIKMKSLTILCILILLVIETVSCRPSDRNRPTVSRAEAEDILTQLHDLEPVEDRRILKCYEDDDLMELCQRCAKATKVRHAFPMCCSNEENVRDWCREYVYYGKQT</sequence>
<proteinExistence type="predicted"/>
<dbReference type="VEuPathDB" id="VectorBase:PPAI003239"/>
<dbReference type="OrthoDB" id="8178576at2759"/>
<reference evidence="1" key="1">
    <citation type="submission" date="2022-08" db="UniProtKB">
        <authorList>
            <consortium name="EnsemblMetazoa"/>
        </authorList>
    </citation>
    <scope>IDENTIFICATION</scope>
    <source>
        <strain evidence="1">Israel</strain>
    </source>
</reference>
<protein>
    <submittedName>
        <fullName evidence="1">Uncharacterized protein</fullName>
    </submittedName>
</protein>
<dbReference type="EMBL" id="AJVK01012218">
    <property type="status" value="NOT_ANNOTATED_CDS"/>
    <property type="molecule type" value="Genomic_DNA"/>
</dbReference>
<name>A0A1B0GMP7_PHLPP</name>
<organism evidence="1 2">
    <name type="scientific">Phlebotomus papatasi</name>
    <name type="common">Sandfly</name>
    <dbReference type="NCBI Taxonomy" id="29031"/>
    <lineage>
        <taxon>Eukaryota</taxon>
        <taxon>Metazoa</taxon>
        <taxon>Ecdysozoa</taxon>
        <taxon>Arthropoda</taxon>
        <taxon>Hexapoda</taxon>
        <taxon>Insecta</taxon>
        <taxon>Pterygota</taxon>
        <taxon>Neoptera</taxon>
        <taxon>Endopterygota</taxon>
        <taxon>Diptera</taxon>
        <taxon>Nematocera</taxon>
        <taxon>Psychodoidea</taxon>
        <taxon>Psychodidae</taxon>
        <taxon>Phlebotomus</taxon>
        <taxon>Phlebotomus</taxon>
    </lineage>
</organism>
<dbReference type="VEuPathDB" id="VectorBase:PPAPM1_011718"/>
<dbReference type="GeneID" id="129802981"/>
<dbReference type="PANTHER" id="PTHR39945">
    <property type="entry name" value="FI14129P"/>
    <property type="match status" value="1"/>
</dbReference>
<evidence type="ECO:0000313" key="2">
    <source>
        <dbReference type="Proteomes" id="UP000092462"/>
    </source>
</evidence>
<keyword evidence="2" id="KW-1185">Reference proteome</keyword>
<accession>A0A1B0GMP7</accession>
<evidence type="ECO:0000313" key="1">
    <source>
        <dbReference type="EnsemblMetazoa" id="PPAI003239-PA"/>
    </source>
</evidence>
<dbReference type="PANTHER" id="PTHR39945:SF1">
    <property type="entry name" value="FI14129P"/>
    <property type="match status" value="1"/>
</dbReference>
<dbReference type="RefSeq" id="XP_055705225.1">
    <property type="nucleotide sequence ID" value="XM_055849250.1"/>
</dbReference>